<gene>
    <name evidence="2" type="ORF">F4694_002823</name>
</gene>
<name>A0A852TFG4_9BACI</name>
<evidence type="ECO:0000256" key="1">
    <source>
        <dbReference type="SAM" id="MobiDB-lite"/>
    </source>
</evidence>
<evidence type="ECO:0000313" key="2">
    <source>
        <dbReference type="EMBL" id="NYE06048.1"/>
    </source>
</evidence>
<reference evidence="3" key="2">
    <citation type="submission" date="2020-08" db="EMBL/GenBank/DDBJ databases">
        <title>The Agave Microbiome: Exploring the role of microbial communities in plant adaptations to desert environments.</title>
        <authorList>
            <person name="Partida-Martinez L.P."/>
        </authorList>
    </citation>
    <scope>NUCLEOTIDE SEQUENCE [LARGE SCALE GENOMIC DNA]</scope>
    <source>
        <strain evidence="3">AT2.8</strain>
    </source>
</reference>
<sequence>MITSLNGKKSSKTVDRTSINGRILFIMKNMSKIEKRKRLAQGRESRRAGEKVVL</sequence>
<accession>A0A852TFG4</accession>
<dbReference type="EMBL" id="JACCBX010000005">
    <property type="protein sequence ID" value="NYE06048.1"/>
    <property type="molecule type" value="Genomic_DNA"/>
</dbReference>
<dbReference type="Proteomes" id="UP000548423">
    <property type="component" value="Unassembled WGS sequence"/>
</dbReference>
<feature type="region of interest" description="Disordered" evidence="1">
    <location>
        <begin position="35"/>
        <end position="54"/>
    </location>
</feature>
<dbReference type="AlphaFoldDB" id="A0A852TFG4"/>
<proteinExistence type="predicted"/>
<organism evidence="2 3">
    <name type="scientific">Neobacillus niacini</name>
    <dbReference type="NCBI Taxonomy" id="86668"/>
    <lineage>
        <taxon>Bacteria</taxon>
        <taxon>Bacillati</taxon>
        <taxon>Bacillota</taxon>
        <taxon>Bacilli</taxon>
        <taxon>Bacillales</taxon>
        <taxon>Bacillaceae</taxon>
        <taxon>Neobacillus</taxon>
    </lineage>
</organism>
<reference evidence="3" key="1">
    <citation type="submission" date="2020-07" db="EMBL/GenBank/DDBJ databases">
        <authorList>
            <person name="Partida-Martinez L."/>
            <person name="Huntemann M."/>
            <person name="Clum A."/>
            <person name="Wang J."/>
            <person name="Palaniappan K."/>
            <person name="Ritter S."/>
            <person name="Chen I.-M."/>
            <person name="Stamatis D."/>
            <person name="Reddy T."/>
            <person name="O'Malley R."/>
            <person name="Daum C."/>
            <person name="Shapiro N."/>
            <person name="Ivanova N."/>
            <person name="Kyrpides N."/>
            <person name="Woyke T."/>
        </authorList>
    </citation>
    <scope>NUCLEOTIDE SEQUENCE [LARGE SCALE GENOMIC DNA]</scope>
    <source>
        <strain evidence="3">AT2.8</strain>
    </source>
</reference>
<evidence type="ECO:0000313" key="3">
    <source>
        <dbReference type="Proteomes" id="UP000548423"/>
    </source>
</evidence>
<protein>
    <submittedName>
        <fullName evidence="2">Uncharacterized protein</fullName>
    </submittedName>
</protein>
<comment type="caution">
    <text evidence="2">The sequence shown here is derived from an EMBL/GenBank/DDBJ whole genome shotgun (WGS) entry which is preliminary data.</text>
</comment>
<feature type="compositionally biased region" description="Basic and acidic residues" evidence="1">
    <location>
        <begin position="41"/>
        <end position="54"/>
    </location>
</feature>